<dbReference type="Proteomes" id="UP000246569">
    <property type="component" value="Unassembled WGS sequence"/>
</dbReference>
<protein>
    <recommendedName>
        <fullName evidence="3 9">Flagellar biosynthetic protein FliR</fullName>
    </recommendedName>
</protein>
<dbReference type="GO" id="GO:0009425">
    <property type="term" value="C:bacterial-type flagellum basal body"/>
    <property type="evidence" value="ECO:0007669"/>
    <property type="project" value="UniProtKB-SubCell"/>
</dbReference>
<reference evidence="11 12" key="1">
    <citation type="submission" date="2018-05" db="EMBL/GenBank/DDBJ databases">
        <title>Genomic Encyclopedia of Type Strains, Phase IV (KMG-IV): sequencing the most valuable type-strain genomes for metagenomic binning, comparative biology and taxonomic classification.</title>
        <authorList>
            <person name="Goeker M."/>
        </authorList>
    </citation>
    <scope>NUCLEOTIDE SEQUENCE [LARGE SCALE GENOMIC DNA]</scope>
    <source>
        <strain evidence="11 12">DSM 23606</strain>
    </source>
</reference>
<dbReference type="EMBL" id="QGTJ01000003">
    <property type="protein sequence ID" value="PWV63270.1"/>
    <property type="molecule type" value="Genomic_DNA"/>
</dbReference>
<evidence type="ECO:0000256" key="4">
    <source>
        <dbReference type="ARBA" id="ARBA00022475"/>
    </source>
</evidence>
<feature type="transmembrane region" description="Helical" evidence="10">
    <location>
        <begin position="70"/>
        <end position="92"/>
    </location>
</feature>
<name>A0A317MX00_9GAMM</name>
<dbReference type="PANTHER" id="PTHR30065:SF8">
    <property type="entry name" value="FLAGELLAR BIOSYNTHETIC PROTEIN FLIR"/>
    <property type="match status" value="1"/>
</dbReference>
<evidence type="ECO:0000256" key="10">
    <source>
        <dbReference type="RuleBase" id="RU362071"/>
    </source>
</evidence>
<dbReference type="PRINTS" id="PR00953">
    <property type="entry name" value="TYPE3IMRPROT"/>
</dbReference>
<dbReference type="GO" id="GO:0044780">
    <property type="term" value="P:bacterial-type flagellum assembly"/>
    <property type="evidence" value="ECO:0007669"/>
    <property type="project" value="UniProtKB-UniRule"/>
</dbReference>
<evidence type="ECO:0000313" key="12">
    <source>
        <dbReference type="Proteomes" id="UP000246569"/>
    </source>
</evidence>
<keyword evidence="4 10" id="KW-1003">Cell membrane</keyword>
<dbReference type="InterPro" id="IPR002010">
    <property type="entry name" value="T3SS_IM_R"/>
</dbReference>
<accession>A0A317MX00</accession>
<sequence length="259" mass="27346">MLFTSAELASWIGGLLWPLTRIGALLSVAPMFSARVLPRRVRAALALALTVAVLPLLPPAPAIEPFSADGVIVLIQQLLIGLFMGLVLRLVFAALETAGQVVATQMGLGFASLVDPVNGGQMPLLSQFYSMFGMLIFLALDGHLVLIRMLVDSFRALPVGTDGLSLVRYRELAEAGVRIFAGALSVGLPAIASLMVVNLAFGVMSRAAPQLNIFAVGLPITLIFGLLILLFSLPALAPEVARMLDEGYRQIAGMLRAGG</sequence>
<dbReference type="Pfam" id="PF01311">
    <property type="entry name" value="Bac_export_1"/>
    <property type="match status" value="1"/>
</dbReference>
<comment type="similarity">
    <text evidence="2 10">Belongs to the FliR/MopE/SpaR family.</text>
</comment>
<comment type="subcellular location">
    <subcellularLocation>
        <location evidence="10">Cell membrane</location>
        <topology evidence="10">Multi-pass membrane protein</topology>
    </subcellularLocation>
    <subcellularLocation>
        <location evidence="10">Bacterial flagellum basal body</location>
    </subcellularLocation>
</comment>
<feature type="transmembrane region" description="Helical" evidence="10">
    <location>
        <begin position="179"/>
        <end position="201"/>
    </location>
</feature>
<feature type="transmembrane region" description="Helical" evidence="10">
    <location>
        <begin position="213"/>
        <end position="237"/>
    </location>
</feature>
<keyword evidence="12" id="KW-1185">Reference proteome</keyword>
<evidence type="ECO:0000256" key="6">
    <source>
        <dbReference type="ARBA" id="ARBA00022989"/>
    </source>
</evidence>
<keyword evidence="11" id="KW-0282">Flagellum</keyword>
<evidence type="ECO:0000256" key="9">
    <source>
        <dbReference type="NCBIfam" id="TIGR01400"/>
    </source>
</evidence>
<evidence type="ECO:0000256" key="7">
    <source>
        <dbReference type="ARBA" id="ARBA00023136"/>
    </source>
</evidence>
<organism evidence="11 12">
    <name type="scientific">Plasticicumulans acidivorans</name>
    <dbReference type="NCBI Taxonomy" id="886464"/>
    <lineage>
        <taxon>Bacteria</taxon>
        <taxon>Pseudomonadati</taxon>
        <taxon>Pseudomonadota</taxon>
        <taxon>Gammaproteobacteria</taxon>
        <taxon>Candidatus Competibacteraceae</taxon>
        <taxon>Plasticicumulans</taxon>
    </lineage>
</organism>
<feature type="transmembrane region" description="Helical" evidence="10">
    <location>
        <begin position="128"/>
        <end position="151"/>
    </location>
</feature>
<dbReference type="NCBIfam" id="TIGR01400">
    <property type="entry name" value="fliR"/>
    <property type="match status" value="1"/>
</dbReference>
<dbReference type="GO" id="GO:0006605">
    <property type="term" value="P:protein targeting"/>
    <property type="evidence" value="ECO:0007669"/>
    <property type="project" value="UniProtKB-UniRule"/>
</dbReference>
<evidence type="ECO:0000256" key="5">
    <source>
        <dbReference type="ARBA" id="ARBA00022692"/>
    </source>
</evidence>
<evidence type="ECO:0000256" key="8">
    <source>
        <dbReference type="ARBA" id="ARBA00023143"/>
    </source>
</evidence>
<feature type="transmembrane region" description="Helical" evidence="10">
    <location>
        <begin position="41"/>
        <end position="58"/>
    </location>
</feature>
<evidence type="ECO:0000256" key="2">
    <source>
        <dbReference type="ARBA" id="ARBA00009772"/>
    </source>
</evidence>
<feature type="transmembrane region" description="Helical" evidence="10">
    <location>
        <begin position="12"/>
        <end position="29"/>
    </location>
</feature>
<keyword evidence="8 10" id="KW-0975">Bacterial flagellum</keyword>
<evidence type="ECO:0000256" key="1">
    <source>
        <dbReference type="ARBA" id="ARBA00002578"/>
    </source>
</evidence>
<keyword evidence="6 10" id="KW-1133">Transmembrane helix</keyword>
<dbReference type="PANTHER" id="PTHR30065">
    <property type="entry name" value="FLAGELLAR BIOSYNTHETIC PROTEIN FLIR"/>
    <property type="match status" value="1"/>
</dbReference>
<dbReference type="GO" id="GO:0005886">
    <property type="term" value="C:plasma membrane"/>
    <property type="evidence" value="ECO:0007669"/>
    <property type="project" value="UniProtKB-SubCell"/>
</dbReference>
<dbReference type="AlphaFoldDB" id="A0A317MX00"/>
<keyword evidence="11" id="KW-0966">Cell projection</keyword>
<dbReference type="RefSeq" id="WP_110017777.1">
    <property type="nucleotide sequence ID" value="NZ_QGTJ01000003.1"/>
</dbReference>
<gene>
    <name evidence="11" type="ORF">C7443_103195</name>
</gene>
<keyword evidence="7 10" id="KW-0472">Membrane</keyword>
<dbReference type="InterPro" id="IPR006303">
    <property type="entry name" value="FliR"/>
</dbReference>
<comment type="function">
    <text evidence="1 10">Role in flagellar biosynthesis.</text>
</comment>
<keyword evidence="5 10" id="KW-0812">Transmembrane</keyword>
<proteinExistence type="inferred from homology"/>
<comment type="caution">
    <text evidence="11">The sequence shown here is derived from an EMBL/GenBank/DDBJ whole genome shotgun (WGS) entry which is preliminary data.</text>
</comment>
<evidence type="ECO:0000313" key="11">
    <source>
        <dbReference type="EMBL" id="PWV63270.1"/>
    </source>
</evidence>
<evidence type="ECO:0000256" key="3">
    <source>
        <dbReference type="ARBA" id="ARBA00021717"/>
    </source>
</evidence>
<dbReference type="OrthoDB" id="9797790at2"/>
<keyword evidence="11" id="KW-0969">Cilium</keyword>